<keyword evidence="2" id="KW-0479">Metal-binding</keyword>
<dbReference type="SUPFAM" id="SSF48403">
    <property type="entry name" value="Ankyrin repeat"/>
    <property type="match status" value="1"/>
</dbReference>
<dbReference type="PANTHER" id="PTHR24161:SF85">
    <property type="entry name" value="PALMITOYLTRANSFERASE HIP14"/>
    <property type="match status" value="1"/>
</dbReference>
<evidence type="ECO:0000259" key="11">
    <source>
        <dbReference type="PROSITE" id="PS50178"/>
    </source>
</evidence>
<evidence type="ECO:0000256" key="6">
    <source>
        <dbReference type="ARBA" id="ARBA00023043"/>
    </source>
</evidence>
<keyword evidence="6 7" id="KW-0040">ANK repeat</keyword>
<evidence type="ECO:0000313" key="12">
    <source>
        <dbReference type="EMBL" id="TFL05679.1"/>
    </source>
</evidence>
<feature type="compositionally biased region" description="Low complexity" evidence="9">
    <location>
        <begin position="72"/>
        <end position="85"/>
    </location>
</feature>
<dbReference type="SMART" id="SM00064">
    <property type="entry name" value="FYVE"/>
    <property type="match status" value="1"/>
</dbReference>
<dbReference type="InterPro" id="IPR000306">
    <property type="entry name" value="Znf_FYVE"/>
</dbReference>
<feature type="compositionally biased region" description="Acidic residues" evidence="9">
    <location>
        <begin position="42"/>
        <end position="56"/>
    </location>
</feature>
<dbReference type="Gene3D" id="1.25.40.20">
    <property type="entry name" value="Ankyrin repeat-containing domain"/>
    <property type="match status" value="1"/>
</dbReference>
<evidence type="ECO:0000313" key="13">
    <source>
        <dbReference type="Proteomes" id="UP000305067"/>
    </source>
</evidence>
<feature type="region of interest" description="Disordered" evidence="9">
    <location>
        <begin position="655"/>
        <end position="690"/>
    </location>
</feature>
<dbReference type="SMART" id="SM00184">
    <property type="entry name" value="RING"/>
    <property type="match status" value="1"/>
</dbReference>
<keyword evidence="4 8" id="KW-0863">Zinc-finger</keyword>
<evidence type="ECO:0000256" key="1">
    <source>
        <dbReference type="ARBA" id="ARBA00012210"/>
    </source>
</evidence>
<feature type="domain" description="RING-type" evidence="10">
    <location>
        <begin position="872"/>
        <end position="912"/>
    </location>
</feature>
<dbReference type="Pfam" id="PF13857">
    <property type="entry name" value="Ank_5"/>
    <property type="match status" value="1"/>
</dbReference>
<dbReference type="PROSITE" id="PS50088">
    <property type="entry name" value="ANK_REPEAT"/>
    <property type="match status" value="3"/>
</dbReference>
<dbReference type="AlphaFoldDB" id="A0A5C3QZG1"/>
<evidence type="ECO:0000256" key="8">
    <source>
        <dbReference type="PROSITE-ProRule" id="PRU00175"/>
    </source>
</evidence>
<evidence type="ECO:0000256" key="7">
    <source>
        <dbReference type="PROSITE-ProRule" id="PRU00023"/>
    </source>
</evidence>
<dbReference type="Gene3D" id="3.30.40.10">
    <property type="entry name" value="Zinc/RING finger domain, C3HC4 (zinc finger)"/>
    <property type="match status" value="2"/>
</dbReference>
<dbReference type="CDD" id="cd16489">
    <property type="entry name" value="mRING-CH-C4HC2H_ZNRF"/>
    <property type="match status" value="1"/>
</dbReference>
<dbReference type="SUPFAM" id="SSF57850">
    <property type="entry name" value="RING/U-box"/>
    <property type="match status" value="1"/>
</dbReference>
<dbReference type="STRING" id="1884261.A0A5C3QZG1"/>
<feature type="compositionally biased region" description="Basic and acidic residues" evidence="9">
    <location>
        <begin position="325"/>
        <end position="340"/>
    </location>
</feature>
<dbReference type="EMBL" id="ML178816">
    <property type="protein sequence ID" value="TFL05679.1"/>
    <property type="molecule type" value="Genomic_DNA"/>
</dbReference>
<evidence type="ECO:0000256" key="2">
    <source>
        <dbReference type="ARBA" id="ARBA00022723"/>
    </source>
</evidence>
<dbReference type="PROSITE" id="PS50178">
    <property type="entry name" value="ZF_FYVE"/>
    <property type="match status" value="1"/>
</dbReference>
<dbReference type="Proteomes" id="UP000305067">
    <property type="component" value="Unassembled WGS sequence"/>
</dbReference>
<dbReference type="GO" id="GO:0008270">
    <property type="term" value="F:zinc ion binding"/>
    <property type="evidence" value="ECO:0007669"/>
    <property type="project" value="UniProtKB-KW"/>
</dbReference>
<name>A0A5C3QZG1_9AGAR</name>
<keyword evidence="3" id="KW-0677">Repeat</keyword>
<dbReference type="PROSITE" id="PS50089">
    <property type="entry name" value="ZF_RING_2"/>
    <property type="match status" value="1"/>
</dbReference>
<dbReference type="CDD" id="cd15760">
    <property type="entry name" value="FYVE_scVPS27p_like"/>
    <property type="match status" value="1"/>
</dbReference>
<reference evidence="12 13" key="1">
    <citation type="journal article" date="2019" name="Nat. Ecol. Evol.">
        <title>Megaphylogeny resolves global patterns of mushroom evolution.</title>
        <authorList>
            <person name="Varga T."/>
            <person name="Krizsan K."/>
            <person name="Foldi C."/>
            <person name="Dima B."/>
            <person name="Sanchez-Garcia M."/>
            <person name="Sanchez-Ramirez S."/>
            <person name="Szollosi G.J."/>
            <person name="Szarkandi J.G."/>
            <person name="Papp V."/>
            <person name="Albert L."/>
            <person name="Andreopoulos W."/>
            <person name="Angelini C."/>
            <person name="Antonin V."/>
            <person name="Barry K.W."/>
            <person name="Bougher N.L."/>
            <person name="Buchanan P."/>
            <person name="Buyck B."/>
            <person name="Bense V."/>
            <person name="Catcheside P."/>
            <person name="Chovatia M."/>
            <person name="Cooper J."/>
            <person name="Damon W."/>
            <person name="Desjardin D."/>
            <person name="Finy P."/>
            <person name="Geml J."/>
            <person name="Haridas S."/>
            <person name="Hughes K."/>
            <person name="Justo A."/>
            <person name="Karasinski D."/>
            <person name="Kautmanova I."/>
            <person name="Kiss B."/>
            <person name="Kocsube S."/>
            <person name="Kotiranta H."/>
            <person name="LaButti K.M."/>
            <person name="Lechner B.E."/>
            <person name="Liimatainen K."/>
            <person name="Lipzen A."/>
            <person name="Lukacs Z."/>
            <person name="Mihaltcheva S."/>
            <person name="Morgado L.N."/>
            <person name="Niskanen T."/>
            <person name="Noordeloos M.E."/>
            <person name="Ohm R.A."/>
            <person name="Ortiz-Santana B."/>
            <person name="Ovrebo C."/>
            <person name="Racz N."/>
            <person name="Riley R."/>
            <person name="Savchenko A."/>
            <person name="Shiryaev A."/>
            <person name="Soop K."/>
            <person name="Spirin V."/>
            <person name="Szebenyi C."/>
            <person name="Tomsovsky M."/>
            <person name="Tulloss R.E."/>
            <person name="Uehling J."/>
            <person name="Grigoriev I.V."/>
            <person name="Vagvolgyi C."/>
            <person name="Papp T."/>
            <person name="Martin F.M."/>
            <person name="Miettinen O."/>
            <person name="Hibbett D.S."/>
            <person name="Nagy L.G."/>
        </authorList>
    </citation>
    <scope>NUCLEOTIDE SEQUENCE [LARGE SCALE GENOMIC DNA]</scope>
    <source>
        <strain evidence="12 13">CBS 309.79</strain>
    </source>
</reference>
<dbReference type="Pfam" id="PF01363">
    <property type="entry name" value="FYVE"/>
    <property type="match status" value="1"/>
</dbReference>
<dbReference type="PANTHER" id="PTHR24161">
    <property type="entry name" value="ANK_REP_REGION DOMAIN-CONTAINING PROTEIN-RELATED"/>
    <property type="match status" value="1"/>
</dbReference>
<feature type="compositionally biased region" description="Acidic residues" evidence="9">
    <location>
        <begin position="608"/>
        <end position="623"/>
    </location>
</feature>
<gene>
    <name evidence="12" type="ORF">BDV98DRAFT_229793</name>
</gene>
<accession>A0A5C3QZG1</accession>
<evidence type="ECO:0000256" key="9">
    <source>
        <dbReference type="SAM" id="MobiDB-lite"/>
    </source>
</evidence>
<dbReference type="SMART" id="SM00248">
    <property type="entry name" value="ANK"/>
    <property type="match status" value="3"/>
</dbReference>
<dbReference type="InterPro" id="IPR036770">
    <property type="entry name" value="Ankyrin_rpt-contain_sf"/>
</dbReference>
<dbReference type="InterPro" id="IPR001841">
    <property type="entry name" value="Znf_RING"/>
</dbReference>
<dbReference type="Pfam" id="PF13639">
    <property type="entry name" value="zf-RING_2"/>
    <property type="match status" value="1"/>
</dbReference>
<dbReference type="InterPro" id="IPR002110">
    <property type="entry name" value="Ankyrin_rpt"/>
</dbReference>
<dbReference type="InterPro" id="IPR017455">
    <property type="entry name" value="Znf_FYVE-rel"/>
</dbReference>
<feature type="repeat" description="ANK" evidence="7">
    <location>
        <begin position="209"/>
        <end position="242"/>
    </location>
</feature>
<feature type="region of interest" description="Disordered" evidence="9">
    <location>
        <begin position="315"/>
        <end position="342"/>
    </location>
</feature>
<dbReference type="Pfam" id="PF12796">
    <property type="entry name" value="Ank_2"/>
    <property type="match status" value="1"/>
</dbReference>
<dbReference type="EC" id="2.3.1.225" evidence="1"/>
<feature type="compositionally biased region" description="Low complexity" evidence="9">
    <location>
        <begin position="21"/>
        <end position="32"/>
    </location>
</feature>
<feature type="domain" description="FYVE-type" evidence="11">
    <location>
        <begin position="703"/>
        <end position="775"/>
    </location>
</feature>
<dbReference type="OrthoDB" id="10057496at2759"/>
<feature type="compositionally biased region" description="Polar residues" evidence="9">
    <location>
        <begin position="681"/>
        <end position="690"/>
    </location>
</feature>
<keyword evidence="5" id="KW-0862">Zinc</keyword>
<dbReference type="GO" id="GO:0019706">
    <property type="term" value="F:protein-cysteine S-palmitoyltransferase activity"/>
    <property type="evidence" value="ECO:0007669"/>
    <property type="project" value="UniProtKB-EC"/>
</dbReference>
<evidence type="ECO:0000256" key="5">
    <source>
        <dbReference type="ARBA" id="ARBA00022833"/>
    </source>
</evidence>
<evidence type="ECO:0000256" key="4">
    <source>
        <dbReference type="ARBA" id="ARBA00022771"/>
    </source>
</evidence>
<sequence length="914" mass="100247">MSSAAHLTTIAESGLSDTQMSTPSSEPSSPTEFTYPGTSTNTEEEEAAHESDDEDQFVYPGAEDKDTVNELQPVVSSEAPQVQQPPASPHPSPAQLESLYAAASSGDLPQLKRLFNSALDIGDCGAIPDLEDKEGETCLHKASLNGHLSILQYLLPDRADVHCRDADGWTALHNACSKGYLDIVRWLCEEALATSDVDGVPGVDVRSKGGWTPLMNAGSKGHLPVVLYLLTKVGANPLVRNNWGETAYDIAAAVFEVWICEVLQKAESGRWRGTTVPYNPLAVHTTVPLIVYEYQRLDMRLKSLALSGGHPTFSAAGLGKQGRHPPFEMKLPKPDEDTRRSTVPAFRSQVQLPARDSPWELPLPGATGTSVEGSERSHFWLSDWTLDITQPGVDPEEGWQYSQSFTEPDNSWVGEEPPQLQRLLSGSGAVAANLAGAGSARPRVGDRRTSASSTRSTQAWVRRRRWVRVLRRRLDIEALPFLQPDGNLYHLDADGTMVPYFEEALSDDDAVDGQELSFMPASALTSRDYVAKARYLVGSHAENGSSATAADVRRVIAKLERATTELRQGLLNDDDVERKTQAEVLLNAYSRELERQRLLAGAQGLTITDEDDYHDDDDDDSEEEFHYPGAASTPTARPASIRSASTDYFNNRASSSRSVADLTPQLSQAPNFRVPTHDTPQKVTTPQWTAPSPYQLSAHWERDETVTQCRECQRRFTFMIRRHHCRRCGKIFCDRDSSYRANLDPSEVVHDPAHPVPTPSAGPQRVCISCYEQVTSRVPAGLQTRVASLERVVVSAERLSIPSSSRGQSSSQLSDLAECPVCNHNLDNFGTAAEQEAHVKHCLDGGSSSAPQAAKYLVYRLPAESTLISVECVICLEEFVKGSNVARLSCLCSFHNSCLSSWLSRGRSCPVHAR</sequence>
<feature type="repeat" description="ANK" evidence="7">
    <location>
        <begin position="134"/>
        <end position="166"/>
    </location>
</feature>
<evidence type="ECO:0000259" key="10">
    <source>
        <dbReference type="PROSITE" id="PS50089"/>
    </source>
</evidence>
<feature type="compositionally biased region" description="Polar residues" evidence="9">
    <location>
        <begin position="655"/>
        <end position="670"/>
    </location>
</feature>
<evidence type="ECO:0000256" key="3">
    <source>
        <dbReference type="ARBA" id="ARBA00022737"/>
    </source>
</evidence>
<keyword evidence="13" id="KW-1185">Reference proteome</keyword>
<feature type="region of interest" description="Disordered" evidence="9">
    <location>
        <begin position="1"/>
        <end position="94"/>
    </location>
</feature>
<dbReference type="SUPFAM" id="SSF57903">
    <property type="entry name" value="FYVE/PHD zinc finger"/>
    <property type="match status" value="1"/>
</dbReference>
<organism evidence="12 13">
    <name type="scientific">Pterulicium gracile</name>
    <dbReference type="NCBI Taxonomy" id="1884261"/>
    <lineage>
        <taxon>Eukaryota</taxon>
        <taxon>Fungi</taxon>
        <taxon>Dikarya</taxon>
        <taxon>Basidiomycota</taxon>
        <taxon>Agaricomycotina</taxon>
        <taxon>Agaricomycetes</taxon>
        <taxon>Agaricomycetidae</taxon>
        <taxon>Agaricales</taxon>
        <taxon>Pleurotineae</taxon>
        <taxon>Pterulaceae</taxon>
        <taxon>Pterulicium</taxon>
    </lineage>
</organism>
<feature type="region of interest" description="Disordered" evidence="9">
    <location>
        <begin position="608"/>
        <end position="641"/>
    </location>
</feature>
<proteinExistence type="predicted"/>
<dbReference type="InterPro" id="IPR013083">
    <property type="entry name" value="Znf_RING/FYVE/PHD"/>
</dbReference>
<feature type="repeat" description="ANK" evidence="7">
    <location>
        <begin position="167"/>
        <end position="199"/>
    </location>
</feature>
<dbReference type="InterPro" id="IPR011011">
    <property type="entry name" value="Znf_FYVE_PHD"/>
</dbReference>
<dbReference type="PROSITE" id="PS50297">
    <property type="entry name" value="ANK_REP_REGION"/>
    <property type="match status" value="1"/>
</dbReference>
<protein>
    <recommendedName>
        <fullName evidence="1">protein S-acyltransferase</fullName>
        <ecNumber evidence="1">2.3.1.225</ecNumber>
    </recommendedName>
</protein>